<dbReference type="Pfam" id="PF09356">
    <property type="entry name" value="Phage_BR0599"/>
    <property type="match status" value="1"/>
</dbReference>
<dbReference type="RefSeq" id="WP_046478369.1">
    <property type="nucleotide sequence ID" value="NZ_LN829118.1"/>
</dbReference>
<dbReference type="AlphaFoldDB" id="A0A0D6JJB6"/>
<dbReference type="Proteomes" id="UP000033187">
    <property type="component" value="Chromosome 1"/>
</dbReference>
<accession>A0A0D6JJB6</accession>
<feature type="domain" description="Bacteriophage phiJL001 Gp84 C-terminal" evidence="1">
    <location>
        <begin position="195"/>
        <end position="277"/>
    </location>
</feature>
<evidence type="ECO:0000259" key="1">
    <source>
        <dbReference type="Pfam" id="PF09356"/>
    </source>
</evidence>
<dbReference type="InterPro" id="IPR018964">
    <property type="entry name" value="Phage_phiJL001_Gp84_C"/>
</dbReference>
<organism evidence="2 3">
    <name type="scientific">Candidatus Filomicrobium marinum</name>
    <dbReference type="NCBI Taxonomy" id="1608628"/>
    <lineage>
        <taxon>Bacteria</taxon>
        <taxon>Pseudomonadati</taxon>
        <taxon>Pseudomonadota</taxon>
        <taxon>Alphaproteobacteria</taxon>
        <taxon>Hyphomicrobiales</taxon>
        <taxon>Hyphomicrobiaceae</taxon>
        <taxon>Filomicrobium</taxon>
    </lineage>
</organism>
<dbReference type="OrthoDB" id="1633386at2"/>
<protein>
    <recommendedName>
        <fullName evidence="1">Bacteriophage phiJL001 Gp84 C-terminal domain-containing protein</fullName>
    </recommendedName>
</protein>
<keyword evidence="3" id="KW-1185">Reference proteome</keyword>
<reference evidence="3" key="1">
    <citation type="submission" date="2015-02" db="EMBL/GenBank/DDBJ databases">
        <authorList>
            <person name="Chooi Y.-H."/>
        </authorList>
    </citation>
    <scope>NUCLEOTIDE SEQUENCE [LARGE SCALE GENOMIC DNA]</scope>
    <source>
        <strain evidence="3">strain Y</strain>
    </source>
</reference>
<dbReference type="KEGG" id="fiy:BN1229_v1_3449"/>
<name>A0A0D6JJB6_9HYPH</name>
<gene>
    <name evidence="2" type="ORF">YBN1229_v1_3449</name>
</gene>
<dbReference type="NCBIfam" id="TIGR02218">
    <property type="entry name" value="phg_TIGR02218"/>
    <property type="match status" value="1"/>
</dbReference>
<dbReference type="InterPro" id="IPR011928">
    <property type="entry name" value="Phage_phiJL001_Gp84"/>
</dbReference>
<sequence length="290" mass="31620">MKQLPEGLAAKLTSGVTTLCWCWRLKRHDGVTQGFTDHDRNVLFDETVFEAATGFTASEIRDSVGLSVDNLEVTGALTSERLTETDLAAGLYDDAQVEIFRVDWEAPENRVLMRSGSLGEVRRAGIGFAAEVRGLAHYLQQTKGRVFQYTCGADLGDHRCKVALDTAEYTSAGEVVTVISPRRFSVSGLELFANGWFTRGLLTFSSGAASGQSIEVKSHSKPGSGIQIELWTAARAPLEPGHTFLIRAGCDKTLVTCREKFFNAANFRGFPHMPGNDFVAAYAPSRTNKS</sequence>
<dbReference type="KEGG" id="fil:BN1229_v1_2466"/>
<evidence type="ECO:0000313" key="3">
    <source>
        <dbReference type="Proteomes" id="UP000033187"/>
    </source>
</evidence>
<proteinExistence type="predicted"/>
<evidence type="ECO:0000313" key="2">
    <source>
        <dbReference type="EMBL" id="CPR22016.1"/>
    </source>
</evidence>
<dbReference type="Pfam" id="PF09931">
    <property type="entry name" value="Phage_phiJL001_Gp84_N"/>
    <property type="match status" value="1"/>
</dbReference>
<dbReference type="EMBL" id="LN829119">
    <property type="protein sequence ID" value="CPR22016.1"/>
    <property type="molecule type" value="Genomic_DNA"/>
</dbReference>